<dbReference type="KEGG" id="mka:MK1125"/>
<evidence type="ECO:0000313" key="3">
    <source>
        <dbReference type="Proteomes" id="UP000001826"/>
    </source>
</evidence>
<dbReference type="GO" id="GO:0016787">
    <property type="term" value="F:hydrolase activity"/>
    <property type="evidence" value="ECO:0007669"/>
    <property type="project" value="UniProtKB-KW"/>
</dbReference>
<keyword evidence="3" id="KW-1185">Reference proteome</keyword>
<dbReference type="InParanoid" id="Q8TGY7"/>
<dbReference type="InterPro" id="IPR004352">
    <property type="entry name" value="GH114_TIM-barrel"/>
</dbReference>
<dbReference type="PANTHER" id="PTHR35882">
    <property type="entry name" value="PELA"/>
    <property type="match status" value="1"/>
</dbReference>
<dbReference type="EnsemblBacteria" id="AAM02338">
    <property type="protein sequence ID" value="AAM02338"/>
    <property type="gene ID" value="MK1125"/>
</dbReference>
<evidence type="ECO:0000313" key="2">
    <source>
        <dbReference type="EMBL" id="AAM02338.1"/>
    </source>
</evidence>
<protein>
    <submittedName>
        <fullName evidence="2">Predicted extracellular polysaccharide hydrolase of the Endo alpha-1,4 polygalactosaminidase family</fullName>
    </submittedName>
</protein>
<dbReference type="InterPro" id="IPR013785">
    <property type="entry name" value="Aldolase_TIM"/>
</dbReference>
<dbReference type="InterPro" id="IPR017853">
    <property type="entry name" value="GH"/>
</dbReference>
<dbReference type="EMBL" id="AE009439">
    <property type="protein sequence ID" value="AAM02338.1"/>
    <property type="molecule type" value="Genomic_DNA"/>
</dbReference>
<gene>
    <name evidence="2" type="ordered locus">MK1125</name>
</gene>
<dbReference type="PaxDb" id="190192-MK1125"/>
<sequence length="327" mass="37527">MSVGPAHSFEPVHTEPPGECTSLKPLLTIFLAFTVIDHGVPLATYWQDVNLRVILEKRPRTLVVDPYCGPGDRPWTEDELRTLREHGVKPVAYLSLATVGEHQRDLYRLTRSKRLLGRPDPEWPGDHAVRFWERAWLDALRAKLKELRDLGYEGVFIDVVDPWSRDWYVEWFHRETGGDVDELKGRSYRALEELLRTARDLGLRVYVNAGDAVFDRRLAELKDRYGFGVVVENVVADEEGRPTPGNVFEAKLRALERLGDWVYVFEYGIDPERERNRLTELFSRTDVEEVYITSPDHDRLGKAAVPPTALLKRPGSTMGRLLKLLVA</sequence>
<proteinExistence type="predicted"/>
<dbReference type="Pfam" id="PF03537">
    <property type="entry name" value="Glyco_hydro_114"/>
    <property type="match status" value="1"/>
</dbReference>
<dbReference type="Proteomes" id="UP000001826">
    <property type="component" value="Chromosome"/>
</dbReference>
<dbReference type="STRING" id="190192.MK1125"/>
<organism evidence="2 3">
    <name type="scientific">Methanopyrus kandleri (strain AV19 / DSM 6324 / JCM 9639 / NBRC 100938)</name>
    <dbReference type="NCBI Taxonomy" id="190192"/>
    <lineage>
        <taxon>Archaea</taxon>
        <taxon>Methanobacteriati</taxon>
        <taxon>Methanobacteriota</taxon>
        <taxon>Methanomada group</taxon>
        <taxon>Methanopyri</taxon>
        <taxon>Methanopyrales</taxon>
        <taxon>Methanopyraceae</taxon>
        <taxon>Methanopyrus</taxon>
    </lineage>
</organism>
<dbReference type="SUPFAM" id="SSF51445">
    <property type="entry name" value="(Trans)glycosidases"/>
    <property type="match status" value="1"/>
</dbReference>
<reference evidence="2 3" key="1">
    <citation type="journal article" date="2002" name="Proc. Natl. Acad. Sci. U.S.A.">
        <title>The complete genome of hyperthermophile Methanopyrus kandleri AV19 and monophyly of archaeal methanogens.</title>
        <authorList>
            <person name="Slesarev A.I."/>
            <person name="Mezhevaya K.V."/>
            <person name="Makarova K.S."/>
            <person name="Polushin N.N."/>
            <person name="Shcherbinina O.V."/>
            <person name="Shakhova V.V."/>
            <person name="Belova G.I."/>
            <person name="Aravind L."/>
            <person name="Natale D.A."/>
            <person name="Rogozin I.B."/>
            <person name="Tatusov R.L."/>
            <person name="Wolf Y.I."/>
            <person name="Stetter K.O."/>
            <person name="Malykh A.G."/>
            <person name="Koonin E.V."/>
            <person name="Kozyavkin S.A."/>
        </authorList>
    </citation>
    <scope>NUCLEOTIDE SEQUENCE [LARGE SCALE GENOMIC DNA]</scope>
    <source>
        <strain evidence="3">AV19 / DSM 6324 / JCM 9639 / NBRC 100938</strain>
    </source>
</reference>
<accession>Q8TGY7</accession>
<dbReference type="AlphaFoldDB" id="Q8TGY7"/>
<keyword evidence="2" id="KW-0378">Hydrolase</keyword>
<dbReference type="Gene3D" id="3.20.20.70">
    <property type="entry name" value="Aldolase class I"/>
    <property type="match status" value="1"/>
</dbReference>
<dbReference type="PANTHER" id="PTHR35882:SF2">
    <property type="entry name" value="PELA"/>
    <property type="match status" value="1"/>
</dbReference>
<feature type="domain" description="Glycoside-hydrolase family GH114 TIM-barrel" evidence="1">
    <location>
        <begin position="74"/>
        <end position="166"/>
    </location>
</feature>
<name>Q8TGY7_METKA</name>
<dbReference type="HOGENOM" id="CLU_1324028_0_0_2"/>
<evidence type="ECO:0000259" key="1">
    <source>
        <dbReference type="Pfam" id="PF03537"/>
    </source>
</evidence>